<evidence type="ECO:0000313" key="3">
    <source>
        <dbReference type="EMBL" id="JAP89129.1"/>
    </source>
</evidence>
<accession>A0A146K0L7</accession>
<feature type="non-terminal residue" evidence="3">
    <location>
        <position position="368"/>
    </location>
</feature>
<reference evidence="3" key="1">
    <citation type="submission" date="2015-07" db="EMBL/GenBank/DDBJ databases">
        <title>Adaptation to a free-living lifestyle via gene acquisitions in the diplomonad Trepomonas sp. PC1.</title>
        <authorList>
            <person name="Xu F."/>
            <person name="Jerlstrom-Hultqvist J."/>
            <person name="Kolisko M."/>
            <person name="Simpson A.G.B."/>
            <person name="Roger A.J."/>
            <person name="Svard S.G."/>
            <person name="Andersson J.O."/>
        </authorList>
    </citation>
    <scope>NUCLEOTIDE SEQUENCE</scope>
    <source>
        <strain evidence="3">PC1</strain>
    </source>
</reference>
<evidence type="ECO:0000256" key="2">
    <source>
        <dbReference type="SAM" id="MobiDB-lite"/>
    </source>
</evidence>
<feature type="coiled-coil region" evidence="1">
    <location>
        <begin position="85"/>
        <end position="341"/>
    </location>
</feature>
<keyword evidence="1" id="KW-0175">Coiled coil</keyword>
<gene>
    <name evidence="3" type="ORF">TPC1_31376</name>
</gene>
<organism evidence="3">
    <name type="scientific">Trepomonas sp. PC1</name>
    <dbReference type="NCBI Taxonomy" id="1076344"/>
    <lineage>
        <taxon>Eukaryota</taxon>
        <taxon>Metamonada</taxon>
        <taxon>Diplomonadida</taxon>
        <taxon>Hexamitidae</taxon>
        <taxon>Hexamitinae</taxon>
        <taxon>Trepomonas</taxon>
    </lineage>
</organism>
<evidence type="ECO:0000256" key="1">
    <source>
        <dbReference type="SAM" id="Coils"/>
    </source>
</evidence>
<dbReference type="EMBL" id="GDID01007477">
    <property type="protein sequence ID" value="JAP89129.1"/>
    <property type="molecule type" value="Transcribed_RNA"/>
</dbReference>
<dbReference type="AlphaFoldDB" id="A0A146K0L7"/>
<feature type="region of interest" description="Disordered" evidence="2">
    <location>
        <begin position="348"/>
        <end position="368"/>
    </location>
</feature>
<protein>
    <submittedName>
        <fullName evidence="3">Uncharacterized protein</fullName>
    </submittedName>
</protein>
<proteinExistence type="predicted"/>
<feature type="non-terminal residue" evidence="3">
    <location>
        <position position="1"/>
    </location>
</feature>
<sequence>LQQKLRDLTALSDDQASKLILKEKMLSKCESHVLNCQSQIQQHQNQISQCQKEIITQNEIISKLQTELNIQQSLQTEQLQKVSEFDQLLLEYAELNEENVYLQSQNEKCQIELNAQTQQCQALLAQTASQDTVIKDLENQIQDLNSVQNLKIDLNQKLSQSKQLCDSYLLENEDLKQLLEEAQQKIEFLKEETRLLQKQLLQQKEIAENLGKTNQALNENLKLVKKQLDEKQIQQIQQQFQQKNEFQEEIQALKDKIEHNFQNMQEKENELKQKNYEIELLEKQIHDLQIQNLALDDYLNEQRNQSNSSQKQFLLQINQLKADFKNQLDEKEMEIQTQKQKWLQNELAASKSMLKSPANREQLEKSIT</sequence>
<name>A0A146K0L7_9EUKA</name>